<dbReference type="CDD" id="cd06503">
    <property type="entry name" value="ATP-synt_Fo_b"/>
    <property type="match status" value="1"/>
</dbReference>
<dbReference type="PANTHER" id="PTHR33445:SF1">
    <property type="entry name" value="ATP SYNTHASE SUBUNIT B"/>
    <property type="match status" value="1"/>
</dbReference>
<comment type="subunit">
    <text evidence="13">F-type ATPases have 2 components, F(1) - the catalytic core - and F(0) - the membrane proton channel. F(1) has five subunits: alpha(3), beta(3), gamma(1), delta(1), epsilon(1). F(0) has three main subunits: a(1), b(2) and c(10-14). The alpha and beta chains form an alternating ring which encloses part of the gamma chain. F(1) is attached to F(0) by a central stalk formed by the gamma and epsilon chains, while a peripheral stalk is formed by the delta and b chains.</text>
</comment>
<gene>
    <name evidence="13" type="primary">atpF</name>
    <name evidence="16" type="ORF">RASY3_05610</name>
</gene>
<keyword evidence="3 13" id="KW-1003">Cell membrane</keyword>
<sequence length="171" mass="19389">MILARGDVTDFLSVNLTTIIATWLNLLILFLVMKHFLFNKVNKVMEDRKNEVAETYKQADEAKERAEKMEQDYEERISGAKEESAKIIQAATRKAQQRSDEIIADAKVEAKGITEQARSEIEREKKIAVNKIKDDITDIAFQAAQAVIEKDLSSADNERLIGEFIDNVGEN</sequence>
<comment type="function">
    <text evidence="13">Component of the F(0) channel, it forms part of the peripheral stalk, linking F(1) to F(0).</text>
</comment>
<keyword evidence="5 13" id="KW-0812">Transmembrane</keyword>
<keyword evidence="10 13" id="KW-0066">ATP synthesis</keyword>
<dbReference type="GO" id="GO:0046933">
    <property type="term" value="F:proton-transporting ATP synthase activity, rotational mechanism"/>
    <property type="evidence" value="ECO:0007669"/>
    <property type="project" value="UniProtKB-UniRule"/>
</dbReference>
<dbReference type="EMBL" id="JEOB01000002">
    <property type="protein sequence ID" value="EXM39399.1"/>
    <property type="molecule type" value="Genomic_DNA"/>
</dbReference>
<evidence type="ECO:0000256" key="8">
    <source>
        <dbReference type="ARBA" id="ARBA00023065"/>
    </source>
</evidence>
<proteinExistence type="inferred from homology"/>
<feature type="coiled-coil region" evidence="15">
    <location>
        <begin position="42"/>
        <end position="83"/>
    </location>
</feature>
<keyword evidence="4 13" id="KW-0138">CF(0)</keyword>
<dbReference type="PATRIC" id="fig|1341156.4.peg.1541"/>
<evidence type="ECO:0000256" key="3">
    <source>
        <dbReference type="ARBA" id="ARBA00022475"/>
    </source>
</evidence>
<dbReference type="HAMAP" id="MF_01398">
    <property type="entry name" value="ATP_synth_b_bprime"/>
    <property type="match status" value="1"/>
</dbReference>
<evidence type="ECO:0000256" key="13">
    <source>
        <dbReference type="HAMAP-Rule" id="MF_01398"/>
    </source>
</evidence>
<evidence type="ECO:0000256" key="9">
    <source>
        <dbReference type="ARBA" id="ARBA00023136"/>
    </source>
</evidence>
<keyword evidence="15" id="KW-0175">Coiled coil</keyword>
<organism evidence="16 17">
    <name type="scientific">Ruminococcus albus SY3</name>
    <dbReference type="NCBI Taxonomy" id="1341156"/>
    <lineage>
        <taxon>Bacteria</taxon>
        <taxon>Bacillati</taxon>
        <taxon>Bacillota</taxon>
        <taxon>Clostridia</taxon>
        <taxon>Eubacteriales</taxon>
        <taxon>Oscillospiraceae</taxon>
        <taxon>Ruminococcus</taxon>
    </lineage>
</organism>
<keyword evidence="9 13" id="KW-0472">Membrane</keyword>
<evidence type="ECO:0000256" key="14">
    <source>
        <dbReference type="RuleBase" id="RU003848"/>
    </source>
</evidence>
<dbReference type="GO" id="GO:0045259">
    <property type="term" value="C:proton-transporting ATP synthase complex"/>
    <property type="evidence" value="ECO:0007669"/>
    <property type="project" value="UniProtKB-KW"/>
</dbReference>
<comment type="subcellular location">
    <subcellularLocation>
        <location evidence="13">Cell membrane</location>
        <topology evidence="13">Single-pass membrane protein</topology>
    </subcellularLocation>
    <subcellularLocation>
        <location evidence="12">Endomembrane system</location>
        <topology evidence="12">Single-pass membrane protein</topology>
    </subcellularLocation>
</comment>
<evidence type="ECO:0000256" key="12">
    <source>
        <dbReference type="ARBA" id="ARBA00037847"/>
    </source>
</evidence>
<keyword evidence="17" id="KW-1185">Reference proteome</keyword>
<dbReference type="SUPFAM" id="SSF81573">
    <property type="entry name" value="F1F0 ATP synthase subunit B, membrane domain"/>
    <property type="match status" value="1"/>
</dbReference>
<comment type="similarity">
    <text evidence="1 13 14">Belongs to the ATPase B chain family.</text>
</comment>
<keyword evidence="6 13" id="KW-0375">Hydrogen ion transport</keyword>
<keyword evidence="7 13" id="KW-1133">Transmembrane helix</keyword>
<evidence type="ECO:0000256" key="11">
    <source>
        <dbReference type="ARBA" id="ARBA00025198"/>
    </source>
</evidence>
<feature type="transmembrane region" description="Helical" evidence="13">
    <location>
        <begin position="12"/>
        <end position="33"/>
    </location>
</feature>
<dbReference type="Proteomes" id="UP000021369">
    <property type="component" value="Unassembled WGS sequence"/>
</dbReference>
<evidence type="ECO:0000256" key="4">
    <source>
        <dbReference type="ARBA" id="ARBA00022547"/>
    </source>
</evidence>
<evidence type="ECO:0000256" key="7">
    <source>
        <dbReference type="ARBA" id="ARBA00022989"/>
    </source>
</evidence>
<dbReference type="NCBIfam" id="TIGR01144">
    <property type="entry name" value="ATP_synt_b"/>
    <property type="match status" value="1"/>
</dbReference>
<dbReference type="InterPro" id="IPR028987">
    <property type="entry name" value="ATP_synth_B-like_membr_sf"/>
</dbReference>
<evidence type="ECO:0000256" key="2">
    <source>
        <dbReference type="ARBA" id="ARBA00022448"/>
    </source>
</evidence>
<evidence type="ECO:0000256" key="15">
    <source>
        <dbReference type="SAM" id="Coils"/>
    </source>
</evidence>
<dbReference type="RefSeq" id="WP_051506345.1">
    <property type="nucleotide sequence ID" value="NZ_JEOB01000002.1"/>
</dbReference>
<keyword evidence="2 13" id="KW-0813">Transport</keyword>
<dbReference type="InterPro" id="IPR002146">
    <property type="entry name" value="ATP_synth_b/b'su_bac/chlpt"/>
</dbReference>
<dbReference type="Gene3D" id="6.10.250.1580">
    <property type="match status" value="1"/>
</dbReference>
<name>A0A011UFI0_RUMAL</name>
<evidence type="ECO:0000313" key="17">
    <source>
        <dbReference type="Proteomes" id="UP000021369"/>
    </source>
</evidence>
<accession>A0A011UFI0</accession>
<dbReference type="GO" id="GO:0046961">
    <property type="term" value="F:proton-transporting ATPase activity, rotational mechanism"/>
    <property type="evidence" value="ECO:0007669"/>
    <property type="project" value="TreeGrafter"/>
</dbReference>
<reference evidence="16 17" key="1">
    <citation type="submission" date="2013-06" db="EMBL/GenBank/DDBJ databases">
        <title>Rumen cellulosomics: divergent fiber-degrading strategies revealed by comparative genome-wide analysis of six Ruminococcal strains.</title>
        <authorList>
            <person name="Dassa B."/>
            <person name="Borovok I."/>
            <person name="Lamed R."/>
            <person name="Flint H."/>
            <person name="Yeoman C.J."/>
            <person name="White B."/>
            <person name="Bayer E.A."/>
        </authorList>
    </citation>
    <scope>NUCLEOTIDE SEQUENCE [LARGE SCALE GENOMIC DNA]</scope>
    <source>
        <strain evidence="16 17">SY3</strain>
    </source>
</reference>
<dbReference type="GO" id="GO:0005886">
    <property type="term" value="C:plasma membrane"/>
    <property type="evidence" value="ECO:0007669"/>
    <property type="project" value="UniProtKB-SubCell"/>
</dbReference>
<evidence type="ECO:0000256" key="6">
    <source>
        <dbReference type="ARBA" id="ARBA00022781"/>
    </source>
</evidence>
<dbReference type="PANTHER" id="PTHR33445">
    <property type="entry name" value="ATP SYNTHASE SUBUNIT B', CHLOROPLASTIC"/>
    <property type="match status" value="1"/>
</dbReference>
<dbReference type="InterPro" id="IPR005864">
    <property type="entry name" value="ATP_synth_F0_bsu_bac"/>
</dbReference>
<evidence type="ECO:0000256" key="1">
    <source>
        <dbReference type="ARBA" id="ARBA00005513"/>
    </source>
</evidence>
<dbReference type="Pfam" id="PF00430">
    <property type="entry name" value="ATP-synt_B"/>
    <property type="match status" value="1"/>
</dbReference>
<evidence type="ECO:0000256" key="5">
    <source>
        <dbReference type="ARBA" id="ARBA00022692"/>
    </source>
</evidence>
<dbReference type="GO" id="GO:0012505">
    <property type="term" value="C:endomembrane system"/>
    <property type="evidence" value="ECO:0007669"/>
    <property type="project" value="UniProtKB-SubCell"/>
</dbReference>
<protein>
    <recommendedName>
        <fullName evidence="13">ATP synthase subunit b</fullName>
    </recommendedName>
    <alternativeName>
        <fullName evidence="13">ATP synthase F(0) sector subunit b</fullName>
    </alternativeName>
    <alternativeName>
        <fullName evidence="13">ATPase subunit I</fullName>
    </alternativeName>
    <alternativeName>
        <fullName evidence="13">F-type ATPase subunit b</fullName>
        <shortName evidence="13">F-ATPase subunit b</shortName>
    </alternativeName>
</protein>
<keyword evidence="8 13" id="KW-0406">Ion transport</keyword>
<dbReference type="InterPro" id="IPR050059">
    <property type="entry name" value="ATP_synthase_B_chain"/>
</dbReference>
<comment type="function">
    <text evidence="11 13">F(1)F(0) ATP synthase produces ATP from ADP in the presence of a proton or sodium gradient. F-type ATPases consist of two structural domains, F(1) containing the extramembraneous catalytic core and F(0) containing the membrane proton channel, linked together by a central stalk and a peripheral stalk. During catalysis, ATP synthesis in the catalytic domain of F(1) is coupled via a rotary mechanism of the central stalk subunits to proton translocation.</text>
</comment>
<comment type="caution">
    <text evidence="16">The sequence shown here is derived from an EMBL/GenBank/DDBJ whole genome shotgun (WGS) entry which is preliminary data.</text>
</comment>
<evidence type="ECO:0000256" key="10">
    <source>
        <dbReference type="ARBA" id="ARBA00023310"/>
    </source>
</evidence>
<dbReference type="AlphaFoldDB" id="A0A011UFI0"/>
<dbReference type="OrthoDB" id="9795863at2"/>
<evidence type="ECO:0000313" key="16">
    <source>
        <dbReference type="EMBL" id="EXM39399.1"/>
    </source>
</evidence>